<comment type="caution">
    <text evidence="1">The sequence shown here is derived from an EMBL/GenBank/DDBJ whole genome shotgun (WGS) entry which is preliminary data.</text>
</comment>
<organism evidence="1 2">
    <name type="scientific">Alternaria tenuissima</name>
    <dbReference type="NCBI Taxonomy" id="119927"/>
    <lineage>
        <taxon>Eukaryota</taxon>
        <taxon>Fungi</taxon>
        <taxon>Dikarya</taxon>
        <taxon>Ascomycota</taxon>
        <taxon>Pezizomycotina</taxon>
        <taxon>Dothideomycetes</taxon>
        <taxon>Pleosporomycetidae</taxon>
        <taxon>Pleosporales</taxon>
        <taxon>Pleosporineae</taxon>
        <taxon>Pleosporaceae</taxon>
        <taxon>Alternaria</taxon>
        <taxon>Alternaria sect. Alternaria</taxon>
        <taxon>Alternaria alternata complex</taxon>
    </lineage>
</organism>
<dbReference type="EMBL" id="PDXA01000015">
    <property type="protein sequence ID" value="RYN51661.1"/>
    <property type="molecule type" value="Genomic_DNA"/>
</dbReference>
<name>A0A4Q4MJI3_9PLEO</name>
<evidence type="ECO:0000313" key="1">
    <source>
        <dbReference type="EMBL" id="RYN51661.1"/>
    </source>
</evidence>
<accession>A0A4Q4MJI3</accession>
<dbReference type="Proteomes" id="UP000292402">
    <property type="component" value="Unassembled WGS sequence"/>
</dbReference>
<proteinExistence type="predicted"/>
<dbReference type="AlphaFoldDB" id="A0A4Q4MJI3"/>
<sequence>MAMSKYETIMWEEKMKEQILAHFRILHAEELTPVSVLDVISTKPQGVYKSYVIMIDTPRSTEYKILLSTEGKRSVGDGLERLLITLRQRLAPCLGRSL</sequence>
<reference evidence="2" key="1">
    <citation type="journal article" date="2019" name="bioRxiv">
        <title>Genomics, evolutionary history and diagnostics of the Alternaria alternata species group including apple and Asian pear pathotypes.</title>
        <authorList>
            <person name="Armitage A.D."/>
            <person name="Cockerton H.M."/>
            <person name="Sreenivasaprasad S."/>
            <person name="Woodhall J.W."/>
            <person name="Lane C.R."/>
            <person name="Harrison R.J."/>
            <person name="Clarkson J.P."/>
        </authorList>
    </citation>
    <scope>NUCLEOTIDE SEQUENCE [LARGE SCALE GENOMIC DNA]</scope>
    <source>
        <strain evidence="2">FERA 1082</strain>
    </source>
</reference>
<evidence type="ECO:0000313" key="2">
    <source>
        <dbReference type="Proteomes" id="UP000292402"/>
    </source>
</evidence>
<gene>
    <name evidence="1" type="ORF">AA0114_g5385</name>
</gene>
<protein>
    <submittedName>
        <fullName evidence="1">Uncharacterized protein</fullName>
    </submittedName>
</protein>